<dbReference type="AlphaFoldDB" id="A0A8X6Y3Q0"/>
<proteinExistence type="predicted"/>
<dbReference type="Proteomes" id="UP000886998">
    <property type="component" value="Unassembled WGS sequence"/>
</dbReference>
<keyword evidence="2" id="KW-1185">Reference proteome</keyword>
<evidence type="ECO:0000313" key="1">
    <source>
        <dbReference type="EMBL" id="GFY62369.1"/>
    </source>
</evidence>
<name>A0A8X6Y3Q0_9ARAC</name>
<gene>
    <name evidence="1" type="primary">NCL1_20447</name>
    <name evidence="1" type="ORF">TNIN_6781</name>
</gene>
<comment type="caution">
    <text evidence="1">The sequence shown here is derived from an EMBL/GenBank/DDBJ whole genome shotgun (WGS) entry which is preliminary data.</text>
</comment>
<evidence type="ECO:0000313" key="2">
    <source>
        <dbReference type="Proteomes" id="UP000886998"/>
    </source>
</evidence>
<sequence>MWLTFAAVDTVHVLVSGCSLNSRSTSSSTSDVLALLVRPVSCIPLTNESVSLRRRCKRSKVFRFGKRLEGNRSPCNHPASRAFPTATP</sequence>
<protein>
    <submittedName>
        <fullName evidence="1">Uncharacterized protein</fullName>
    </submittedName>
</protein>
<reference evidence="1" key="1">
    <citation type="submission" date="2020-08" db="EMBL/GenBank/DDBJ databases">
        <title>Multicomponent nature underlies the extraordinary mechanical properties of spider dragline silk.</title>
        <authorList>
            <person name="Kono N."/>
            <person name="Nakamura H."/>
            <person name="Mori M."/>
            <person name="Yoshida Y."/>
            <person name="Ohtoshi R."/>
            <person name="Malay A.D."/>
            <person name="Moran D.A.P."/>
            <person name="Tomita M."/>
            <person name="Numata K."/>
            <person name="Arakawa K."/>
        </authorList>
    </citation>
    <scope>NUCLEOTIDE SEQUENCE</scope>
</reference>
<dbReference type="EMBL" id="BMAV01014171">
    <property type="protein sequence ID" value="GFY62369.1"/>
    <property type="molecule type" value="Genomic_DNA"/>
</dbReference>
<accession>A0A8X6Y3Q0</accession>
<organism evidence="1 2">
    <name type="scientific">Trichonephila inaurata madagascariensis</name>
    <dbReference type="NCBI Taxonomy" id="2747483"/>
    <lineage>
        <taxon>Eukaryota</taxon>
        <taxon>Metazoa</taxon>
        <taxon>Ecdysozoa</taxon>
        <taxon>Arthropoda</taxon>
        <taxon>Chelicerata</taxon>
        <taxon>Arachnida</taxon>
        <taxon>Araneae</taxon>
        <taxon>Araneomorphae</taxon>
        <taxon>Entelegynae</taxon>
        <taxon>Araneoidea</taxon>
        <taxon>Nephilidae</taxon>
        <taxon>Trichonephila</taxon>
        <taxon>Trichonephila inaurata</taxon>
    </lineage>
</organism>